<reference evidence="4 5" key="1">
    <citation type="submission" date="2018-12" db="EMBL/GenBank/DDBJ databases">
        <authorList>
            <consortium name="Pathogen Informatics"/>
        </authorList>
    </citation>
    <scope>NUCLEOTIDE SEQUENCE [LARGE SCALE GENOMIC DNA]</scope>
    <source>
        <strain evidence="4 5">NCTC10036</strain>
    </source>
</reference>
<keyword evidence="1" id="KW-0812">Transmembrane</keyword>
<keyword evidence="1" id="KW-0472">Membrane</keyword>
<dbReference type="Pfam" id="PF19180">
    <property type="entry name" value="DUF5862"/>
    <property type="match status" value="1"/>
</dbReference>
<dbReference type="Proteomes" id="UP000281904">
    <property type="component" value="Chromosome"/>
</dbReference>
<dbReference type="AlphaFoldDB" id="A0A448SBE3"/>
<evidence type="ECO:0000256" key="1">
    <source>
        <dbReference type="SAM" id="Phobius"/>
    </source>
</evidence>
<evidence type="ECO:0000313" key="4">
    <source>
        <dbReference type="EMBL" id="VEI64996.1"/>
    </source>
</evidence>
<dbReference type="RefSeq" id="WP_126531249.1">
    <property type="nucleotide sequence ID" value="NZ_JADULK010000008.1"/>
</dbReference>
<organism evidence="4 5">
    <name type="scientific">Serratia rubidaea</name>
    <name type="common">Serratia marinorubra</name>
    <dbReference type="NCBI Taxonomy" id="61652"/>
    <lineage>
        <taxon>Bacteria</taxon>
        <taxon>Pseudomonadati</taxon>
        <taxon>Pseudomonadota</taxon>
        <taxon>Gammaproteobacteria</taxon>
        <taxon>Enterobacterales</taxon>
        <taxon>Yersiniaceae</taxon>
        <taxon>Serratia</taxon>
    </lineage>
</organism>
<dbReference type="EMBL" id="JADULK010000008">
    <property type="protein sequence ID" value="MBH1931291.1"/>
    <property type="molecule type" value="Genomic_DNA"/>
</dbReference>
<feature type="domain" description="DUF5862" evidence="2">
    <location>
        <begin position="19"/>
        <end position="85"/>
    </location>
</feature>
<evidence type="ECO:0000313" key="6">
    <source>
        <dbReference type="Proteomes" id="UP000624159"/>
    </source>
</evidence>
<gene>
    <name evidence="3" type="ORF">I5U13_16685</name>
    <name evidence="4" type="ORF">NCTC10036_02069</name>
</gene>
<dbReference type="Proteomes" id="UP000624159">
    <property type="component" value="Unassembled WGS sequence"/>
</dbReference>
<name>A0A448SBE3_SERRU</name>
<feature type="transmembrane region" description="Helical" evidence="1">
    <location>
        <begin position="20"/>
        <end position="39"/>
    </location>
</feature>
<evidence type="ECO:0000259" key="2">
    <source>
        <dbReference type="Pfam" id="PF19180"/>
    </source>
</evidence>
<evidence type="ECO:0000313" key="3">
    <source>
        <dbReference type="EMBL" id="MBH1931291.1"/>
    </source>
</evidence>
<keyword evidence="1" id="KW-1133">Transmembrane helix</keyword>
<feature type="transmembrane region" description="Helical" evidence="1">
    <location>
        <begin position="51"/>
        <end position="71"/>
    </location>
</feature>
<keyword evidence="6" id="KW-1185">Reference proteome</keyword>
<dbReference type="InterPro" id="IPR043847">
    <property type="entry name" value="DUF5862"/>
</dbReference>
<dbReference type="EMBL" id="LR134493">
    <property type="protein sequence ID" value="VEI64996.1"/>
    <property type="molecule type" value="Genomic_DNA"/>
</dbReference>
<evidence type="ECO:0000313" key="5">
    <source>
        <dbReference type="Proteomes" id="UP000281904"/>
    </source>
</evidence>
<proteinExistence type="predicted"/>
<reference evidence="3 6" key="2">
    <citation type="submission" date="2020-11" db="EMBL/GenBank/DDBJ databases">
        <title>Enhanced detection system for hospital associated transmission using whole genome sequencing surveillance.</title>
        <authorList>
            <person name="Harrison L.H."/>
            <person name="Van Tyne D."/>
            <person name="Marsh J.W."/>
            <person name="Griffith M.P."/>
            <person name="Snyder D.J."/>
            <person name="Cooper V.S."/>
            <person name="Mustapha M."/>
        </authorList>
    </citation>
    <scope>NUCLEOTIDE SEQUENCE [LARGE SCALE GENOMIC DNA]</scope>
    <source>
        <strain evidence="3 6">SER00230</strain>
    </source>
</reference>
<accession>A0A448SBE3</accession>
<sequence length="90" mass="9425">MRELNNQELTTVSGGTFDGMIWGIMDGIASGAGMAKFATGGSIMFGAFAQLVGVVIAPIIGGFVGGVIGLMTDRETVAEYAQRYRETMGR</sequence>
<protein>
    <recommendedName>
        <fullName evidence="2">DUF5862 domain-containing protein</fullName>
    </recommendedName>
</protein>